<evidence type="ECO:0000313" key="1">
    <source>
        <dbReference type="EMBL" id="KAF2215068.1"/>
    </source>
</evidence>
<reference evidence="1" key="1">
    <citation type="journal article" date="2020" name="Stud. Mycol.">
        <title>101 Dothideomycetes genomes: a test case for predicting lifestyles and emergence of pathogens.</title>
        <authorList>
            <person name="Haridas S."/>
            <person name="Albert R."/>
            <person name="Binder M."/>
            <person name="Bloem J."/>
            <person name="Labutti K."/>
            <person name="Salamov A."/>
            <person name="Andreopoulos B."/>
            <person name="Baker S."/>
            <person name="Barry K."/>
            <person name="Bills G."/>
            <person name="Bluhm B."/>
            <person name="Cannon C."/>
            <person name="Castanera R."/>
            <person name="Culley D."/>
            <person name="Daum C."/>
            <person name="Ezra D."/>
            <person name="Gonzalez J."/>
            <person name="Henrissat B."/>
            <person name="Kuo A."/>
            <person name="Liang C."/>
            <person name="Lipzen A."/>
            <person name="Lutzoni F."/>
            <person name="Magnuson J."/>
            <person name="Mondo S."/>
            <person name="Nolan M."/>
            <person name="Ohm R."/>
            <person name="Pangilinan J."/>
            <person name="Park H.-J."/>
            <person name="Ramirez L."/>
            <person name="Alfaro M."/>
            <person name="Sun H."/>
            <person name="Tritt A."/>
            <person name="Yoshinaga Y."/>
            <person name="Zwiers L.-H."/>
            <person name="Turgeon B."/>
            <person name="Goodwin S."/>
            <person name="Spatafora J."/>
            <person name="Crous P."/>
            <person name="Grigoriev I."/>
        </authorList>
    </citation>
    <scope>NUCLEOTIDE SEQUENCE</scope>
    <source>
        <strain evidence="1">SCOH1-5</strain>
    </source>
</reference>
<gene>
    <name evidence="1" type="ORF">CERZMDRAFT_95439</name>
</gene>
<proteinExistence type="predicted"/>
<dbReference type="Proteomes" id="UP000799539">
    <property type="component" value="Unassembled WGS sequence"/>
</dbReference>
<accession>A0A6A6FPF5</accession>
<dbReference type="EMBL" id="ML992667">
    <property type="protein sequence ID" value="KAF2215068.1"/>
    <property type="molecule type" value="Genomic_DNA"/>
</dbReference>
<protein>
    <submittedName>
        <fullName evidence="1">Uncharacterized protein</fullName>
    </submittedName>
</protein>
<sequence>MQVRTGIGVQPTCEGFVYALHTALTGEARPASIAPMLSHEQDARVHKWALHRPTDRCPRTYIGSISPTFLLHYLLGKFGSLVRQPTSAYHQPRRHIWLTSRTVLASHQYVEQRDWHIRAKDTEATDRLLNSLRQAGPNADTGIGSKANRILRVPADPHWESAS</sequence>
<keyword evidence="2" id="KW-1185">Reference proteome</keyword>
<name>A0A6A6FPF5_9PEZI</name>
<organism evidence="1 2">
    <name type="scientific">Cercospora zeae-maydis SCOH1-5</name>
    <dbReference type="NCBI Taxonomy" id="717836"/>
    <lineage>
        <taxon>Eukaryota</taxon>
        <taxon>Fungi</taxon>
        <taxon>Dikarya</taxon>
        <taxon>Ascomycota</taxon>
        <taxon>Pezizomycotina</taxon>
        <taxon>Dothideomycetes</taxon>
        <taxon>Dothideomycetidae</taxon>
        <taxon>Mycosphaerellales</taxon>
        <taxon>Mycosphaerellaceae</taxon>
        <taxon>Cercospora</taxon>
    </lineage>
</organism>
<dbReference type="AlphaFoldDB" id="A0A6A6FPF5"/>
<evidence type="ECO:0000313" key="2">
    <source>
        <dbReference type="Proteomes" id="UP000799539"/>
    </source>
</evidence>